<keyword evidence="2" id="KW-1185">Reference proteome</keyword>
<name>A0A9W7E4A4_9STRA</name>
<proteinExistence type="predicted"/>
<dbReference type="Proteomes" id="UP001165082">
    <property type="component" value="Unassembled WGS sequence"/>
</dbReference>
<dbReference type="EMBL" id="BRXZ01005388">
    <property type="protein sequence ID" value="GMH65223.1"/>
    <property type="molecule type" value="Genomic_DNA"/>
</dbReference>
<reference evidence="1" key="1">
    <citation type="submission" date="2022-07" db="EMBL/GenBank/DDBJ databases">
        <title>Genome analysis of Parmales, a sister group of diatoms, reveals the evolutionary specialization of diatoms from phago-mixotrophs to photoautotrophs.</title>
        <authorList>
            <person name="Ban H."/>
            <person name="Sato S."/>
            <person name="Yoshikawa S."/>
            <person name="Kazumasa Y."/>
            <person name="Nakamura Y."/>
            <person name="Ichinomiya M."/>
            <person name="Saitoh K."/>
            <person name="Sato N."/>
            <person name="Blanc-Mathieu R."/>
            <person name="Endo H."/>
            <person name="Kuwata A."/>
            <person name="Ogata H."/>
        </authorList>
    </citation>
    <scope>NUCLEOTIDE SEQUENCE</scope>
</reference>
<comment type="caution">
    <text evidence="1">The sequence shown here is derived from an EMBL/GenBank/DDBJ whole genome shotgun (WGS) entry which is preliminary data.</text>
</comment>
<organism evidence="1 2">
    <name type="scientific">Triparma retinervis</name>
    <dbReference type="NCBI Taxonomy" id="2557542"/>
    <lineage>
        <taxon>Eukaryota</taxon>
        <taxon>Sar</taxon>
        <taxon>Stramenopiles</taxon>
        <taxon>Ochrophyta</taxon>
        <taxon>Bolidophyceae</taxon>
        <taxon>Parmales</taxon>
        <taxon>Triparmaceae</taxon>
        <taxon>Triparma</taxon>
    </lineage>
</organism>
<evidence type="ECO:0000313" key="2">
    <source>
        <dbReference type="Proteomes" id="UP001165082"/>
    </source>
</evidence>
<evidence type="ECO:0000313" key="1">
    <source>
        <dbReference type="EMBL" id="GMH65223.1"/>
    </source>
</evidence>
<dbReference type="AlphaFoldDB" id="A0A9W7E4A4"/>
<gene>
    <name evidence="1" type="ORF">TrRE_jg6875</name>
</gene>
<feature type="non-terminal residue" evidence="1">
    <location>
        <position position="1"/>
    </location>
</feature>
<sequence length="28" mass="3092">MKVWLGDEGIPKIPPHGTVISFNSNQIL</sequence>
<protein>
    <submittedName>
        <fullName evidence="1">Uncharacterized protein</fullName>
    </submittedName>
</protein>
<accession>A0A9W7E4A4</accession>